<reference evidence="3 4" key="1">
    <citation type="submission" date="2012-12" db="EMBL/GenBank/DDBJ databases">
        <title>Genome assembly of Fulvivirga imtechensis AK7.</title>
        <authorList>
            <person name="Nupur N."/>
            <person name="Khatri I."/>
            <person name="Kumar R."/>
            <person name="Subramanian S."/>
            <person name="Pinnaka A."/>
        </authorList>
    </citation>
    <scope>NUCLEOTIDE SEQUENCE [LARGE SCALE GENOMIC DNA]</scope>
    <source>
        <strain evidence="3 4">AK7</strain>
    </source>
</reference>
<dbReference type="OrthoDB" id="291295at2"/>
<comment type="caution">
    <text evidence="3">The sequence shown here is derived from an EMBL/GenBank/DDBJ whole genome shotgun (WGS) entry which is preliminary data.</text>
</comment>
<name>L8JPQ4_9BACT</name>
<dbReference type="eggNOG" id="COG3209">
    <property type="taxonomic scope" value="Bacteria"/>
</dbReference>
<dbReference type="CDD" id="cd00063">
    <property type="entry name" value="FN3"/>
    <property type="match status" value="3"/>
</dbReference>
<dbReference type="PANTHER" id="PTHR44170:SF6">
    <property type="entry name" value="CONTACTIN"/>
    <property type="match status" value="1"/>
</dbReference>
<dbReference type="InterPro" id="IPR003961">
    <property type="entry name" value="FN3_dom"/>
</dbReference>
<dbReference type="RefSeq" id="WP_009580774.1">
    <property type="nucleotide sequence ID" value="NZ_AMZN01000049.1"/>
</dbReference>
<dbReference type="Proteomes" id="UP000011135">
    <property type="component" value="Unassembled WGS sequence"/>
</dbReference>
<accession>L8JPQ4</accession>
<protein>
    <recommendedName>
        <fullName evidence="2">Fibronectin type-III domain-containing protein</fullName>
    </recommendedName>
</protein>
<feature type="domain" description="Fibronectin type-III" evidence="2">
    <location>
        <begin position="442"/>
        <end position="533"/>
    </location>
</feature>
<evidence type="ECO:0000259" key="2">
    <source>
        <dbReference type="PROSITE" id="PS50853"/>
    </source>
</evidence>
<dbReference type="SUPFAM" id="SSF49265">
    <property type="entry name" value="Fibronectin type III"/>
    <property type="match status" value="2"/>
</dbReference>
<dbReference type="InterPro" id="IPR036514">
    <property type="entry name" value="SGNH_hydro_sf"/>
</dbReference>
<dbReference type="STRING" id="1237149.C900_03408"/>
<dbReference type="eggNOG" id="COG4733">
    <property type="taxonomic scope" value="Bacteria"/>
</dbReference>
<dbReference type="PATRIC" id="fig|1237149.3.peg.3169"/>
<dbReference type="PROSITE" id="PS50853">
    <property type="entry name" value="FN3"/>
    <property type="match status" value="3"/>
</dbReference>
<keyword evidence="4" id="KW-1185">Reference proteome</keyword>
<keyword evidence="1" id="KW-1015">Disulfide bond</keyword>
<evidence type="ECO:0000256" key="1">
    <source>
        <dbReference type="ARBA" id="ARBA00023157"/>
    </source>
</evidence>
<dbReference type="GO" id="GO:0098609">
    <property type="term" value="P:cell-cell adhesion"/>
    <property type="evidence" value="ECO:0007669"/>
    <property type="project" value="TreeGrafter"/>
</dbReference>
<dbReference type="Gene3D" id="3.40.50.1110">
    <property type="entry name" value="SGNH hydrolase"/>
    <property type="match status" value="1"/>
</dbReference>
<organism evidence="3 4">
    <name type="scientific">Fulvivirga imtechensis AK7</name>
    <dbReference type="NCBI Taxonomy" id="1237149"/>
    <lineage>
        <taxon>Bacteria</taxon>
        <taxon>Pseudomonadati</taxon>
        <taxon>Bacteroidota</taxon>
        <taxon>Cytophagia</taxon>
        <taxon>Cytophagales</taxon>
        <taxon>Fulvivirgaceae</taxon>
        <taxon>Fulvivirga</taxon>
    </lineage>
</organism>
<evidence type="ECO:0000313" key="3">
    <source>
        <dbReference type="EMBL" id="ELR70800.1"/>
    </source>
</evidence>
<dbReference type="Pfam" id="PF00041">
    <property type="entry name" value="fn3"/>
    <property type="match status" value="1"/>
</dbReference>
<dbReference type="SMART" id="SM00060">
    <property type="entry name" value="FN3"/>
    <property type="match status" value="3"/>
</dbReference>
<dbReference type="GO" id="GO:0016788">
    <property type="term" value="F:hydrolase activity, acting on ester bonds"/>
    <property type="evidence" value="ECO:0007669"/>
    <property type="project" value="UniProtKB-ARBA"/>
</dbReference>
<proteinExistence type="predicted"/>
<dbReference type="InterPro" id="IPR013830">
    <property type="entry name" value="SGNH_hydro"/>
</dbReference>
<feature type="domain" description="Fibronectin type-III" evidence="2">
    <location>
        <begin position="724"/>
        <end position="813"/>
    </location>
</feature>
<feature type="domain" description="Fibronectin type-III" evidence="2">
    <location>
        <begin position="185"/>
        <end position="276"/>
    </location>
</feature>
<dbReference type="InterPro" id="IPR036116">
    <property type="entry name" value="FN3_sf"/>
</dbReference>
<dbReference type="GO" id="GO:0016020">
    <property type="term" value="C:membrane"/>
    <property type="evidence" value="ECO:0007669"/>
    <property type="project" value="UniProtKB-SubCell"/>
</dbReference>
<dbReference type="SUPFAM" id="SSF52266">
    <property type="entry name" value="SGNH hydrolase"/>
    <property type="match status" value="1"/>
</dbReference>
<dbReference type="InterPro" id="IPR013783">
    <property type="entry name" value="Ig-like_fold"/>
</dbReference>
<dbReference type="Pfam" id="PF13472">
    <property type="entry name" value="Lipase_GDSL_2"/>
    <property type="match status" value="1"/>
</dbReference>
<evidence type="ECO:0000313" key="4">
    <source>
        <dbReference type="Proteomes" id="UP000011135"/>
    </source>
</evidence>
<dbReference type="EMBL" id="AMZN01000049">
    <property type="protein sequence ID" value="ELR70800.1"/>
    <property type="molecule type" value="Genomic_DNA"/>
</dbReference>
<dbReference type="eggNOG" id="COG2755">
    <property type="taxonomic scope" value="Bacteria"/>
</dbReference>
<dbReference type="PANTHER" id="PTHR44170">
    <property type="entry name" value="PROTEIN SIDEKICK"/>
    <property type="match status" value="1"/>
</dbReference>
<dbReference type="CDD" id="cd00229">
    <property type="entry name" value="SGNH_hydrolase"/>
    <property type="match status" value="1"/>
</dbReference>
<dbReference type="Gene3D" id="2.60.40.10">
    <property type="entry name" value="Immunoglobulins"/>
    <property type="match status" value="3"/>
</dbReference>
<gene>
    <name evidence="3" type="ORF">C900_03408</name>
</gene>
<sequence>MSHLCKYLLILPFILLSFITLHGQGSAITWTDLVGTDVQAGNILVKTAGWGTNNGGAASSESLAEGTDGWAEFTAYATGAERYFGLTQTNTDATNLIDYAIKLSSANKIVVQENGNWRGGFGNITNGDILRIERTGSVITYKKNGVTFYTSAIPSTSSLLVDACFYHNGGQIDNAMLSFGVPLTIPAAPTDLAGTADQSGVQLSWTDSADNESGYKIERQTGGAAYELITTTTADVSSYNDHTVAPETTYTYRVAAYNAAGDSNFSNDITVNTPSLVPNSSTSITWVDLVGVSVQTDNSVLKTAGWGTNNGGAASMQTLAAGADGWAEFTAYASGAERYFGLSQSNTDATFVMNYAIKLSSTNTIVVQENGSWKGGFGRVADGDVLRIERTGNTITYKKNGSVFYTSATPSTTALLVDVCFYHTGGAINNATLSFEGSPVSLPATPTHLAGTAGSSGVHLSWVDNADNENGYSIERQTGPGDYEQIATTEADINGYIDTTTTFETTYSYRVSAFNESGTSDWSNSITITTPPAILSEQIVYLIDLGDPANPTPGNWNNVPDFQNDGIRIDNLINTQGGGSGISFVVVAEADNGHNNGSGINTDGYDQDLLGFPASACSDSYYAWGTGGTYKLTGLQAAQQYAIRIFGSRVASSGGNRVGTYTINGVTQILDARNNSTNTIIFEGLNADSIGEVTIDFGVAEGSVFGYINVLELIASSKDTTITAPDSLAATLTSATEVSLTWKDNSGNETGFDIQRSIDSGAFESIDTLAANVTAYIDDISAPGAMIRYRVRAYNSRVQSSFSNEATVYLPANSEILPRPVTNFTAEVAGEDIRLRWSDVLRVVVLGSSTAAGVGASSSDSSWVGRLTTWVHSVRPGAEVINLGKGGFTTYDVRADGSIPEPDAIRNIDAALAYDPDLIIVNLPSNNAAQNIPSDITLSHFHELKTRAEASGVKFFLTTTQPRNFSNANKRQILQDEAVQMIDQFSPLTINVYDELVNTADLRLKSVYDAGDGIHLNNSGHNYVFTAVRDHISAYLDMTVAISKSVGTPDNYEPLVNLTMADSEYLDTEVMANEITYYRLTKTNPDGSVYVITNAIVDILEFSASFESERAVDEESLFTNIAETRTVFGATSQYLLNHSNDNEVAMLSSRQSVGPGLSLRVGSGDKLDLEVYASFDGEKQYSTKQTTTALVTSIGGVLGGMSTVNTSEQMSLDALSKNHHGDMLITDARNEIWPAAYLNYIMFDKNMKPYKHGHARISQKAGSRERVALEGIVAEQAGFIYIFLSNESDYLLPVYFDDLKIKLWPYSGVRDTLERHMLKVKE</sequence>